<evidence type="ECO:0000256" key="1">
    <source>
        <dbReference type="ARBA" id="ARBA00001561"/>
    </source>
</evidence>
<comment type="catalytic activity">
    <reaction evidence="1">
        <text>Hydrolyzes the link between N-acetylmuramoyl residues and L-amino acid residues in certain cell-wall glycopeptides.</text>
        <dbReference type="EC" id="3.5.1.28"/>
    </reaction>
</comment>
<proteinExistence type="inferred from homology"/>
<evidence type="ECO:0000256" key="6">
    <source>
        <dbReference type="ARBA" id="ARBA00022764"/>
    </source>
</evidence>
<dbReference type="GO" id="GO:0030288">
    <property type="term" value="C:outer membrane-bounded periplasmic space"/>
    <property type="evidence" value="ECO:0007669"/>
    <property type="project" value="TreeGrafter"/>
</dbReference>
<evidence type="ECO:0000256" key="3">
    <source>
        <dbReference type="ARBA" id="ARBA00010860"/>
    </source>
</evidence>
<organism evidence="11 12">
    <name type="scientific">Suttonella ornithocola</name>
    <dbReference type="NCBI Taxonomy" id="279832"/>
    <lineage>
        <taxon>Bacteria</taxon>
        <taxon>Pseudomonadati</taxon>
        <taxon>Pseudomonadota</taxon>
        <taxon>Gammaproteobacteria</taxon>
        <taxon>Cardiobacteriales</taxon>
        <taxon>Cardiobacteriaceae</taxon>
        <taxon>Suttonella</taxon>
    </lineage>
</organism>
<dbReference type="EC" id="3.5.1.28" evidence="4"/>
<evidence type="ECO:0000256" key="5">
    <source>
        <dbReference type="ARBA" id="ARBA00022729"/>
    </source>
</evidence>
<dbReference type="PANTHER" id="PTHR30404">
    <property type="entry name" value="N-ACETYLMURAMOYL-L-ALANINE AMIDASE"/>
    <property type="match status" value="1"/>
</dbReference>
<evidence type="ECO:0000313" key="12">
    <source>
        <dbReference type="Proteomes" id="UP000254601"/>
    </source>
</evidence>
<keyword evidence="12" id="KW-1185">Reference proteome</keyword>
<dbReference type="EMBL" id="UHIC01000001">
    <property type="protein sequence ID" value="SUO95542.1"/>
    <property type="molecule type" value="Genomic_DNA"/>
</dbReference>
<dbReference type="Gene3D" id="3.40.630.40">
    <property type="entry name" value="Zn-dependent exopeptidases"/>
    <property type="match status" value="1"/>
</dbReference>
<dbReference type="CDD" id="cd02696">
    <property type="entry name" value="MurNAc-LAA"/>
    <property type="match status" value="1"/>
</dbReference>
<feature type="domain" description="MurNAc-LAA" evidence="10">
    <location>
        <begin position="294"/>
        <end position="449"/>
    </location>
</feature>
<dbReference type="Pfam" id="PF11741">
    <property type="entry name" value="AMIN"/>
    <property type="match status" value="1"/>
</dbReference>
<dbReference type="Pfam" id="PF01520">
    <property type="entry name" value="Amidase_3"/>
    <property type="match status" value="1"/>
</dbReference>
<dbReference type="OrthoDB" id="9806267at2"/>
<keyword evidence="7 11" id="KW-0378">Hydrolase</keyword>
<evidence type="ECO:0000256" key="4">
    <source>
        <dbReference type="ARBA" id="ARBA00011901"/>
    </source>
</evidence>
<protein>
    <recommendedName>
        <fullName evidence="9">N-acetylmuramoyl-L-alanine amidase AmiC</fullName>
        <ecNumber evidence="4">3.5.1.28</ecNumber>
    </recommendedName>
</protein>
<comment type="subcellular location">
    <subcellularLocation>
        <location evidence="2">Periplasm</location>
    </subcellularLocation>
</comment>
<dbReference type="GO" id="GO:0009253">
    <property type="term" value="P:peptidoglycan catabolic process"/>
    <property type="evidence" value="ECO:0007669"/>
    <property type="project" value="InterPro"/>
</dbReference>
<accession>A0A380MTC9</accession>
<gene>
    <name evidence="11" type="primary">amiC</name>
    <name evidence="11" type="ORF">NCTC13337_01440</name>
</gene>
<dbReference type="SUPFAM" id="SSF53187">
    <property type="entry name" value="Zn-dependent exopeptidases"/>
    <property type="match status" value="1"/>
</dbReference>
<dbReference type="AlphaFoldDB" id="A0A380MTC9"/>
<evidence type="ECO:0000256" key="8">
    <source>
        <dbReference type="ARBA" id="ARBA00023316"/>
    </source>
</evidence>
<dbReference type="Proteomes" id="UP000254601">
    <property type="component" value="Unassembled WGS sequence"/>
</dbReference>
<dbReference type="FunFam" id="3.40.630.40:FF:000001">
    <property type="entry name" value="N-acetylmuramoyl-L-alanine amidase"/>
    <property type="match status" value="1"/>
</dbReference>
<dbReference type="GO" id="GO:0071555">
    <property type="term" value="P:cell wall organization"/>
    <property type="evidence" value="ECO:0007669"/>
    <property type="project" value="UniProtKB-KW"/>
</dbReference>
<keyword evidence="8" id="KW-0961">Cell wall biogenesis/degradation</keyword>
<dbReference type="InterPro" id="IPR050695">
    <property type="entry name" value="N-acetylmuramoyl_amidase_3"/>
</dbReference>
<evidence type="ECO:0000256" key="2">
    <source>
        <dbReference type="ARBA" id="ARBA00004418"/>
    </source>
</evidence>
<dbReference type="RefSeq" id="WP_072575654.1">
    <property type="nucleotide sequence ID" value="NZ_LWHB01000018.1"/>
</dbReference>
<dbReference type="InterPro" id="IPR021731">
    <property type="entry name" value="AMIN_dom"/>
</dbReference>
<keyword evidence="5" id="KW-0732">Signal</keyword>
<dbReference type="GO" id="GO:0008745">
    <property type="term" value="F:N-acetylmuramoyl-L-alanine amidase activity"/>
    <property type="evidence" value="ECO:0007669"/>
    <property type="project" value="UniProtKB-EC"/>
</dbReference>
<evidence type="ECO:0000256" key="9">
    <source>
        <dbReference type="ARBA" id="ARBA00074581"/>
    </source>
</evidence>
<dbReference type="InterPro" id="IPR002508">
    <property type="entry name" value="MurNAc-LAA_cat"/>
</dbReference>
<comment type="similarity">
    <text evidence="3">Belongs to the N-acetylmuramoyl-L-alanine amidase 3 family.</text>
</comment>
<reference evidence="11 12" key="1">
    <citation type="submission" date="2018-06" db="EMBL/GenBank/DDBJ databases">
        <authorList>
            <consortium name="Pathogen Informatics"/>
            <person name="Doyle S."/>
        </authorList>
    </citation>
    <scope>NUCLEOTIDE SEQUENCE [LARGE SCALE GENOMIC DNA]</scope>
    <source>
        <strain evidence="11 12">NCTC13337</strain>
    </source>
</reference>
<sequence length="464" mass="51543">MLWKVVWGLMLGFSLQIVVEAAIIKDIRFNRMNNKVQLVLDLDQAVAFQQFSLANPPRIVLDFPNTYRIAKTGITINQGAVGSIRTGYRQKDLLRVVIDLLSVAKANIYTLSPDSIKGHRVVIDVYDINRDPAITLTSVDEGMPYVIFAGKALDDQSSYRSAQFDTVISREQIPTITSTIVNNSAYTTNTQSITTPITNSKVIIEKKIVNNGLIQKKTTIKSPPLAIKRDIVVCLDPGHGGKDPGAISKAIKVREKDIVLSVARKLRKQLNKRSGYRVVMTRNSDQFIPLQKRTRICRQAGGDLFVSIHADAVENREPSGASVYILSTHGATSQLAKYLANTENAVDLKWGVDVSKYDNDIQEALLNIQQEATLESSNILAQKTLQQLGQIGNIHKLKVERANFVVLRSPEIPSMLVETGFISNPSEARLLSTPVYQEKLARGIASGIDAYFREHLPQHMLLEQ</sequence>
<dbReference type="PANTHER" id="PTHR30404:SF0">
    <property type="entry name" value="N-ACETYLMURAMOYL-L-ALANINE AMIDASE AMIC"/>
    <property type="match status" value="1"/>
</dbReference>
<evidence type="ECO:0000256" key="7">
    <source>
        <dbReference type="ARBA" id="ARBA00022801"/>
    </source>
</evidence>
<name>A0A380MTC9_9GAMM</name>
<evidence type="ECO:0000313" key="11">
    <source>
        <dbReference type="EMBL" id="SUO95542.1"/>
    </source>
</evidence>
<evidence type="ECO:0000259" key="10">
    <source>
        <dbReference type="SMART" id="SM00646"/>
    </source>
</evidence>
<keyword evidence="6" id="KW-0574">Periplasm</keyword>
<dbReference type="Gene3D" id="2.60.40.3500">
    <property type="match status" value="1"/>
</dbReference>
<dbReference type="SMART" id="SM00646">
    <property type="entry name" value="Ami_3"/>
    <property type="match status" value="1"/>
</dbReference>